<accession>A0A6B3L8P3</accession>
<reference evidence="1 2" key="1">
    <citation type="submission" date="2020-12" db="EMBL/GenBank/DDBJ databases">
        <title>Sulforoseuscoccus oceanibium gen. nov., sp. nov., a representative of the phylum Verrucomicrobia with special cytoplasmic membrane, and proposal of Sulforoseuscoccusaceae fam. nov.</title>
        <authorList>
            <person name="Xi F."/>
        </authorList>
    </citation>
    <scope>NUCLEOTIDE SEQUENCE [LARGE SCALE GENOMIC DNA]</scope>
    <source>
        <strain evidence="1 2">T37</strain>
    </source>
</reference>
<organism evidence="1 2">
    <name type="scientific">Sulfuriroseicoccus oceanibius</name>
    <dbReference type="NCBI Taxonomy" id="2707525"/>
    <lineage>
        <taxon>Bacteria</taxon>
        <taxon>Pseudomonadati</taxon>
        <taxon>Verrucomicrobiota</taxon>
        <taxon>Verrucomicrobiia</taxon>
        <taxon>Verrucomicrobiales</taxon>
        <taxon>Verrucomicrobiaceae</taxon>
        <taxon>Sulfuriroseicoccus</taxon>
    </lineage>
</organism>
<keyword evidence="2" id="KW-1185">Reference proteome</keyword>
<proteinExistence type="predicted"/>
<name>A0A6B3L8P3_9BACT</name>
<protein>
    <submittedName>
        <fullName evidence="1">Uncharacterized protein</fullName>
    </submittedName>
</protein>
<gene>
    <name evidence="1" type="ORF">G3M56_012250</name>
</gene>
<dbReference type="AlphaFoldDB" id="A0A6B3L8P3"/>
<evidence type="ECO:0000313" key="1">
    <source>
        <dbReference type="EMBL" id="QQL44644.1"/>
    </source>
</evidence>
<dbReference type="EMBL" id="CP066776">
    <property type="protein sequence ID" value="QQL44644.1"/>
    <property type="molecule type" value="Genomic_DNA"/>
</dbReference>
<sequence length="172" mass="18449">MIARFFSLDAALRYADACRERGDDVVVLDESVSTLRGGVSLVDRVDLEGGEALSFELGARSSWLRRLQFCWGVARAAVTGLLVLAIAVLAAWLFLVVMALRHDPLVGALLLVGLVLCGIVLAVAGWLGWRLGRGQSGVAMSVFVTLCMALPVVGTANYVLAEERTYAVLRIT</sequence>
<dbReference type="RefSeq" id="WP_164364370.1">
    <property type="nucleotide sequence ID" value="NZ_CP066776.1"/>
</dbReference>
<dbReference type="KEGG" id="soa:G3M56_012250"/>
<dbReference type="Proteomes" id="UP000475117">
    <property type="component" value="Chromosome"/>
</dbReference>
<evidence type="ECO:0000313" key="2">
    <source>
        <dbReference type="Proteomes" id="UP000475117"/>
    </source>
</evidence>